<sequence>MKIAVLAKNGFEELEMMGIVDMARRMDVKCHIIGCDDDYVTGSHHVKIEADLRFEEMDDDYDAIVLPGGPGAYDLRNDNRIIDIVRKYIDRNKVVAAICAAPIVLEKAGVIKGKKVTSYPTVSHELKSANYERSVVQTDGNIVTGNGPAATFSFAFAVLEALGLDTGKLREATQFEFLLGKSS</sequence>
<dbReference type="Gene3D" id="3.40.50.880">
    <property type="match status" value="1"/>
</dbReference>
<dbReference type="GO" id="GO:0005737">
    <property type="term" value="C:cytoplasm"/>
    <property type="evidence" value="ECO:0007669"/>
    <property type="project" value="TreeGrafter"/>
</dbReference>
<dbReference type="STRING" id="1121476.SAMN02745751_01798"/>
<dbReference type="InterPro" id="IPR029062">
    <property type="entry name" value="Class_I_gatase-like"/>
</dbReference>
<reference evidence="2 3" key="1">
    <citation type="submission" date="2016-11" db="EMBL/GenBank/DDBJ databases">
        <authorList>
            <person name="Jaros S."/>
            <person name="Januszkiewicz K."/>
            <person name="Wedrychowicz H."/>
        </authorList>
    </citation>
    <scope>NUCLEOTIDE SEQUENCE [LARGE SCALE GENOMIC DNA]</scope>
    <source>
        <strain evidence="2 3">DSM 17477</strain>
    </source>
</reference>
<evidence type="ECO:0000313" key="2">
    <source>
        <dbReference type="EMBL" id="SHJ12255.1"/>
    </source>
</evidence>
<dbReference type="SUPFAM" id="SSF52317">
    <property type="entry name" value="Class I glutamine amidotransferase-like"/>
    <property type="match status" value="1"/>
</dbReference>
<dbReference type="OrthoDB" id="9800516at2"/>
<dbReference type="InterPro" id="IPR006287">
    <property type="entry name" value="DJ-1"/>
</dbReference>
<gene>
    <name evidence="2" type="ORF">SAMN02745751_01798</name>
</gene>
<dbReference type="CDD" id="cd03135">
    <property type="entry name" value="GATase1_DJ-1"/>
    <property type="match status" value="1"/>
</dbReference>
<dbReference type="InterPro" id="IPR050325">
    <property type="entry name" value="Prot/Nucl_acid_deglycase"/>
</dbReference>
<proteinExistence type="predicted"/>
<dbReference type="Proteomes" id="UP000184052">
    <property type="component" value="Unassembled WGS sequence"/>
</dbReference>
<dbReference type="InterPro" id="IPR002818">
    <property type="entry name" value="DJ-1/PfpI"/>
</dbReference>
<dbReference type="PANTHER" id="PTHR48094:SF12">
    <property type="entry name" value="PARKINSON DISEASE PROTEIN 7 HOMOLOG"/>
    <property type="match status" value="1"/>
</dbReference>
<organism evidence="2 3">
    <name type="scientific">Dethiosulfatibacter aminovorans DSM 17477</name>
    <dbReference type="NCBI Taxonomy" id="1121476"/>
    <lineage>
        <taxon>Bacteria</taxon>
        <taxon>Bacillati</taxon>
        <taxon>Bacillota</taxon>
        <taxon>Tissierellia</taxon>
        <taxon>Dethiosulfatibacter</taxon>
    </lineage>
</organism>
<dbReference type="NCBIfam" id="TIGR01383">
    <property type="entry name" value="not_thiJ"/>
    <property type="match status" value="1"/>
</dbReference>
<keyword evidence="3" id="KW-1185">Reference proteome</keyword>
<evidence type="ECO:0000259" key="1">
    <source>
        <dbReference type="Pfam" id="PF01965"/>
    </source>
</evidence>
<dbReference type="RefSeq" id="WP_073049288.1">
    <property type="nucleotide sequence ID" value="NZ_FQZL01000011.1"/>
</dbReference>
<dbReference type="PANTHER" id="PTHR48094">
    <property type="entry name" value="PROTEIN/NUCLEIC ACID DEGLYCASE DJ-1-RELATED"/>
    <property type="match status" value="1"/>
</dbReference>
<protein>
    <submittedName>
        <fullName evidence="2">4-methyl-5(B-hydroxyethyl)-thiazole monophosphate biosynthesis</fullName>
    </submittedName>
</protein>
<evidence type="ECO:0000313" key="3">
    <source>
        <dbReference type="Proteomes" id="UP000184052"/>
    </source>
</evidence>
<name>A0A1M6GQN6_9FIRM</name>
<dbReference type="AlphaFoldDB" id="A0A1M6GQN6"/>
<dbReference type="Pfam" id="PF01965">
    <property type="entry name" value="DJ-1_PfpI"/>
    <property type="match status" value="1"/>
</dbReference>
<feature type="domain" description="DJ-1/PfpI" evidence="1">
    <location>
        <begin position="1"/>
        <end position="160"/>
    </location>
</feature>
<accession>A0A1M6GQN6</accession>
<dbReference type="EMBL" id="FQZL01000011">
    <property type="protein sequence ID" value="SHJ12255.1"/>
    <property type="molecule type" value="Genomic_DNA"/>
</dbReference>